<keyword evidence="2" id="KW-0812">Transmembrane</keyword>
<dbReference type="RefSeq" id="WP_109333540.1">
    <property type="nucleotide sequence ID" value="NZ_CP021354.1"/>
</dbReference>
<keyword evidence="2" id="KW-1133">Transmembrane helix</keyword>
<keyword evidence="2" id="KW-0472">Membrane</keyword>
<feature type="compositionally biased region" description="Basic and acidic residues" evidence="1">
    <location>
        <begin position="101"/>
        <end position="123"/>
    </location>
</feature>
<dbReference type="KEGG" id="roz:CBI38_26250"/>
<dbReference type="Pfam" id="PF17240">
    <property type="entry name" value="DUF5313"/>
    <property type="match status" value="1"/>
</dbReference>
<dbReference type="OrthoDB" id="5195204at2"/>
<feature type="transmembrane region" description="Helical" evidence="2">
    <location>
        <begin position="71"/>
        <end position="92"/>
    </location>
</feature>
<sequence>MTNRSRSARSRPTPFQWLGYAFGRRLPDSMQDWVRNDLIGDWAVPRHLVRSMVPFIPVFAAFFLFPGPVWLRGSMVLLGVFLALFYSVAYMAQNRSRRLEKHGLPPDLENPKARRRHDAERAAYSRAHPRA</sequence>
<feature type="region of interest" description="Disordered" evidence="1">
    <location>
        <begin position="101"/>
        <end position="131"/>
    </location>
</feature>
<protein>
    <recommendedName>
        <fullName evidence="5">DUF5313 domain-containing protein</fullName>
    </recommendedName>
</protein>
<dbReference type="InterPro" id="IPR035197">
    <property type="entry name" value="DUF5313"/>
</dbReference>
<evidence type="ECO:0000256" key="1">
    <source>
        <dbReference type="SAM" id="MobiDB-lite"/>
    </source>
</evidence>
<feature type="transmembrane region" description="Helical" evidence="2">
    <location>
        <begin position="48"/>
        <end position="65"/>
    </location>
</feature>
<evidence type="ECO:0000256" key="2">
    <source>
        <dbReference type="SAM" id="Phobius"/>
    </source>
</evidence>
<dbReference type="EMBL" id="CP021354">
    <property type="protein sequence ID" value="AWK74529.1"/>
    <property type="molecule type" value="Genomic_DNA"/>
</dbReference>
<dbReference type="AlphaFoldDB" id="A0A2S2C102"/>
<gene>
    <name evidence="3" type="ORF">CBI38_26250</name>
</gene>
<evidence type="ECO:0000313" key="3">
    <source>
        <dbReference type="EMBL" id="AWK74529.1"/>
    </source>
</evidence>
<name>A0A2S2C102_9NOCA</name>
<dbReference type="Proteomes" id="UP000245711">
    <property type="component" value="Chromosome"/>
</dbReference>
<accession>A0A2S2C102</accession>
<evidence type="ECO:0008006" key="5">
    <source>
        <dbReference type="Google" id="ProtNLM"/>
    </source>
</evidence>
<proteinExistence type="predicted"/>
<keyword evidence="4" id="KW-1185">Reference proteome</keyword>
<organism evidence="3 4">
    <name type="scientific">Rhodococcus oxybenzonivorans</name>
    <dbReference type="NCBI Taxonomy" id="1990687"/>
    <lineage>
        <taxon>Bacteria</taxon>
        <taxon>Bacillati</taxon>
        <taxon>Actinomycetota</taxon>
        <taxon>Actinomycetes</taxon>
        <taxon>Mycobacteriales</taxon>
        <taxon>Nocardiaceae</taxon>
        <taxon>Rhodococcus</taxon>
    </lineage>
</organism>
<reference evidence="3 4" key="1">
    <citation type="submission" date="2017-05" db="EMBL/GenBank/DDBJ databases">
        <title>Isolation of Rhodococcus sp. S2-17 biodegrading of BP-3.</title>
        <authorList>
            <person name="Lee Y."/>
            <person name="Kim K.H."/>
            <person name="Chun B.H."/>
            <person name="Jung H.S."/>
            <person name="Jeon C.O."/>
        </authorList>
    </citation>
    <scope>NUCLEOTIDE SEQUENCE [LARGE SCALE GENOMIC DNA]</scope>
    <source>
        <strain evidence="3 4">S2-17</strain>
    </source>
</reference>
<evidence type="ECO:0000313" key="4">
    <source>
        <dbReference type="Proteomes" id="UP000245711"/>
    </source>
</evidence>